<proteinExistence type="predicted"/>
<comment type="caution">
    <text evidence="1">The sequence shown here is derived from an EMBL/GenBank/DDBJ whole genome shotgun (WGS) entry which is preliminary data.</text>
</comment>
<accession>A0A5C8F2Y5</accession>
<organism evidence="1 2">
    <name type="scientific">Brachyspira aalborgi</name>
    <dbReference type="NCBI Taxonomy" id="29522"/>
    <lineage>
        <taxon>Bacteria</taxon>
        <taxon>Pseudomonadati</taxon>
        <taxon>Spirochaetota</taxon>
        <taxon>Spirochaetia</taxon>
        <taxon>Brachyspirales</taxon>
        <taxon>Brachyspiraceae</taxon>
        <taxon>Brachyspira</taxon>
    </lineage>
</organism>
<reference evidence="1 2" key="1">
    <citation type="journal article" date="1992" name="Lakartidningen">
        <title>[Penicillin V and not amoxicillin is the first choice preparation in acute otitis].</title>
        <authorList>
            <person name="Kamme C."/>
            <person name="Lundgren K."/>
            <person name="Prellner K."/>
        </authorList>
    </citation>
    <scope>NUCLEOTIDE SEQUENCE [LARGE SCALE GENOMIC DNA]</scope>
    <source>
        <strain evidence="1 2">PC3714II</strain>
    </source>
</reference>
<gene>
    <name evidence="1" type="ORF">EPJ70_07920</name>
</gene>
<dbReference type="RefSeq" id="WP_147526861.1">
    <property type="nucleotide sequence ID" value="NZ_SAYG01000009.1"/>
</dbReference>
<dbReference type="Proteomes" id="UP000324574">
    <property type="component" value="Unassembled WGS sequence"/>
</dbReference>
<evidence type="ECO:0000313" key="1">
    <source>
        <dbReference type="EMBL" id="TXJ44153.1"/>
    </source>
</evidence>
<protein>
    <submittedName>
        <fullName evidence="1">Uncharacterized protein</fullName>
    </submittedName>
</protein>
<evidence type="ECO:0000313" key="2">
    <source>
        <dbReference type="Proteomes" id="UP000324574"/>
    </source>
</evidence>
<name>A0A5C8F2Y5_9SPIR</name>
<dbReference type="EMBL" id="SAYG01000009">
    <property type="protein sequence ID" value="TXJ44153.1"/>
    <property type="molecule type" value="Genomic_DNA"/>
</dbReference>
<sequence length="60" mass="6477">MEASGEYSSEGMTMKEYIKITLDNASAPTTAQVEYQMGVSGNGISYSATYTGNLTKQQNQ</sequence>
<dbReference type="AlphaFoldDB" id="A0A5C8F2Y5"/>